<dbReference type="Pfam" id="PF01551">
    <property type="entry name" value="Peptidase_M23"/>
    <property type="match status" value="1"/>
</dbReference>
<evidence type="ECO:0000256" key="1">
    <source>
        <dbReference type="SAM" id="SignalP"/>
    </source>
</evidence>
<dbReference type="RefSeq" id="WP_204049005.1">
    <property type="nucleotide sequence ID" value="NZ_BOOF01000015.1"/>
</dbReference>
<proteinExistence type="predicted"/>
<comment type="caution">
    <text evidence="3">The sequence shown here is derived from an EMBL/GenBank/DDBJ whole genome shotgun (WGS) entry which is preliminary data.</text>
</comment>
<evidence type="ECO:0000259" key="2">
    <source>
        <dbReference type="Pfam" id="PF01551"/>
    </source>
</evidence>
<evidence type="ECO:0000313" key="3">
    <source>
        <dbReference type="EMBL" id="GIH62318.1"/>
    </source>
</evidence>
<dbReference type="PANTHER" id="PTHR21666">
    <property type="entry name" value="PEPTIDASE-RELATED"/>
    <property type="match status" value="1"/>
</dbReference>
<feature type="signal peptide" evidence="1">
    <location>
        <begin position="1"/>
        <end position="30"/>
    </location>
</feature>
<dbReference type="Gene3D" id="2.70.70.10">
    <property type="entry name" value="Glucose Permease (Domain IIA)"/>
    <property type="match status" value="1"/>
</dbReference>
<dbReference type="InterPro" id="IPR011055">
    <property type="entry name" value="Dup_hybrid_motif"/>
</dbReference>
<dbReference type="Proteomes" id="UP000660454">
    <property type="component" value="Unassembled WGS sequence"/>
</dbReference>
<feature type="domain" description="M23ase beta-sheet core" evidence="2">
    <location>
        <begin position="180"/>
        <end position="271"/>
    </location>
</feature>
<dbReference type="InterPro" id="IPR016047">
    <property type="entry name" value="M23ase_b-sheet_dom"/>
</dbReference>
<feature type="chain" id="PRO_5045361073" description="M23ase beta-sheet core domain-containing protein" evidence="1">
    <location>
        <begin position="31"/>
        <end position="311"/>
    </location>
</feature>
<keyword evidence="4" id="KW-1185">Reference proteome</keyword>
<sequence>MKASSAAARSLILLAALVVGVLGVAGPAQAATYHVTGADAQGLAIQSEPHVNHVIRYVPNGTALNVSCQVNNGDQVDGRVQYGRPFRTWDRLADGTWVYDWYMDTPTVSTDGYSPGIPHCDAGSLPALASGCVDWPSSKFLQTPLTSAANGGTGSVVANPHYGTDYHVNCNTTDHMNQYYAVDLGMRAGDPVLSPGGAGTVKYAGWAPSGWESCGQYIIVDHGGGWWSVVCHLSAVYVKAGQAITNDTIIGAVGATGTSEAHLHFSLMKNASITAAGGVYGGQNARPRHLYHLGCGGGYYDWISQGMQVCY</sequence>
<accession>A0ABQ4GLL1</accession>
<dbReference type="SUPFAM" id="SSF51261">
    <property type="entry name" value="Duplicated hybrid motif"/>
    <property type="match status" value="1"/>
</dbReference>
<dbReference type="PANTHER" id="PTHR21666:SF287">
    <property type="entry name" value="CYTOPLASMIC MEMBRANE PROTEIN"/>
    <property type="match status" value="1"/>
</dbReference>
<dbReference type="CDD" id="cd12797">
    <property type="entry name" value="M23_peptidase"/>
    <property type="match status" value="1"/>
</dbReference>
<reference evidence="3 4" key="1">
    <citation type="submission" date="2021-01" db="EMBL/GenBank/DDBJ databases">
        <title>Whole genome shotgun sequence of Microbispora siamensis NBRC 104113.</title>
        <authorList>
            <person name="Komaki H."/>
            <person name="Tamura T."/>
        </authorList>
    </citation>
    <scope>NUCLEOTIDE SEQUENCE [LARGE SCALE GENOMIC DNA]</scope>
    <source>
        <strain evidence="3 4">NBRC 104113</strain>
    </source>
</reference>
<dbReference type="InterPro" id="IPR050570">
    <property type="entry name" value="Cell_wall_metabolism_enzyme"/>
</dbReference>
<keyword evidence="1" id="KW-0732">Signal</keyword>
<gene>
    <name evidence="3" type="ORF">Msi02_31350</name>
</gene>
<dbReference type="EMBL" id="BOOF01000015">
    <property type="protein sequence ID" value="GIH62318.1"/>
    <property type="molecule type" value="Genomic_DNA"/>
</dbReference>
<organism evidence="3 4">
    <name type="scientific">Microbispora siamensis</name>
    <dbReference type="NCBI Taxonomy" id="564413"/>
    <lineage>
        <taxon>Bacteria</taxon>
        <taxon>Bacillati</taxon>
        <taxon>Actinomycetota</taxon>
        <taxon>Actinomycetes</taxon>
        <taxon>Streptosporangiales</taxon>
        <taxon>Streptosporangiaceae</taxon>
        <taxon>Microbispora</taxon>
    </lineage>
</organism>
<protein>
    <recommendedName>
        <fullName evidence="2">M23ase beta-sheet core domain-containing protein</fullName>
    </recommendedName>
</protein>
<name>A0ABQ4GLL1_9ACTN</name>
<evidence type="ECO:0000313" key="4">
    <source>
        <dbReference type="Proteomes" id="UP000660454"/>
    </source>
</evidence>